<reference evidence="10" key="3">
    <citation type="submission" date="2025-08" db="UniProtKB">
        <authorList>
            <consortium name="Ensembl"/>
        </authorList>
    </citation>
    <scope>IDENTIFICATION</scope>
    <source>
        <strain evidence="10">HSOK</strain>
    </source>
</reference>
<evidence type="ECO:0000256" key="2">
    <source>
        <dbReference type="ARBA" id="ARBA00022737"/>
    </source>
</evidence>
<evidence type="ECO:0000256" key="4">
    <source>
        <dbReference type="ARBA" id="ARBA00022833"/>
    </source>
</evidence>
<protein>
    <recommendedName>
        <fullName evidence="9">Zinc finger piccolo-type domain-containing protein</fullName>
    </recommendedName>
</protein>
<feature type="compositionally biased region" description="Polar residues" evidence="8">
    <location>
        <begin position="85"/>
        <end position="96"/>
    </location>
</feature>
<dbReference type="InterPro" id="IPR052098">
    <property type="entry name" value="Presynaptic_Scaffold_Bsn/Pclo"/>
</dbReference>
<proteinExistence type="predicted"/>
<feature type="compositionally biased region" description="Basic and acidic residues" evidence="8">
    <location>
        <begin position="173"/>
        <end position="188"/>
    </location>
</feature>
<evidence type="ECO:0000259" key="9">
    <source>
        <dbReference type="Pfam" id="PF05715"/>
    </source>
</evidence>
<dbReference type="Gene3D" id="3.30.40.10">
    <property type="entry name" value="Zinc/RING finger domain, C3HC4 (zinc finger)"/>
    <property type="match status" value="2"/>
</dbReference>
<keyword evidence="4" id="KW-0862">Zinc</keyword>
<feature type="domain" description="Zinc finger piccolo-type" evidence="9">
    <location>
        <begin position="222"/>
        <end position="279"/>
    </location>
</feature>
<dbReference type="SUPFAM" id="SSF57903">
    <property type="entry name" value="FYVE/PHD zinc finger"/>
    <property type="match status" value="2"/>
</dbReference>
<comment type="subcellular location">
    <subcellularLocation>
        <location evidence="7">Presynaptic active zone</location>
    </subcellularLocation>
</comment>
<dbReference type="GO" id="GO:0043226">
    <property type="term" value="C:organelle"/>
    <property type="evidence" value="ECO:0007669"/>
    <property type="project" value="UniProtKB-ARBA"/>
</dbReference>
<feature type="compositionally biased region" description="Basic and acidic residues" evidence="8">
    <location>
        <begin position="317"/>
        <end position="331"/>
    </location>
</feature>
<evidence type="ECO:0000256" key="1">
    <source>
        <dbReference type="ARBA" id="ARBA00022723"/>
    </source>
</evidence>
<sequence>MQRAMGETLSPGVTPVKPQISTKLITDSTDRSKVERKETSTPQSPQRKLSAAAQPPVTEVPNRPLVQKQASPGSYPKNTKDTQKTPDPSKSPVQTRQSEHKPIATNALQKDSGGLFGFSSGKAKSDSGKPTESVTGKMFGFGSSIISSASNLVTSTVQDQPKTTPPVSPKMPPAKDMKSPAHEKKKTEPPQQTKTPPALLAKAAPSEPPKTGEATVKPASSNCPLCKAKLNMGSKDLPNFSTCDECKNTVCNQCGFNLMQNESETKEWLCLTCQMQRALSATEPAQPSPVKPLTSAQKASTPSSFEKAPSNKHMKERKVQEEGDSKEKNEDSLAQNRVSKTADSTVASGLTKHKESSLPPSKDVPGKEPIVADQAPSVNQDENKHNPEDADVSKKRKDADETILKSDEQVAKSLKEVQLQKAQVNKEPHQAESAPLAAELEKAKSPPPEGSQVTLELANVDAFQAAPKVQQSLCPLCKVELKIDSKNLPNFNTCTDCKTTVCNKCGFSPLNNVTEVSKQQNNICFWYNMANSFKTIYSSILKL</sequence>
<reference key="1">
    <citation type="journal article" date="2007" name="Nature">
        <title>The medaka draft genome and insights into vertebrate genome evolution.</title>
        <authorList>
            <person name="Kasahara M."/>
            <person name="Naruse K."/>
            <person name="Sasaki S."/>
            <person name="Nakatani Y."/>
            <person name="Qu W."/>
            <person name="Ahsan B."/>
            <person name="Yamada T."/>
            <person name="Nagayasu Y."/>
            <person name="Doi K."/>
            <person name="Kasai Y."/>
            <person name="Jindo T."/>
            <person name="Kobayashi D."/>
            <person name="Shimada A."/>
            <person name="Toyoda A."/>
            <person name="Kuroki Y."/>
            <person name="Fujiyama A."/>
            <person name="Sasaki T."/>
            <person name="Shimizu A."/>
            <person name="Asakawa S."/>
            <person name="Shimizu N."/>
            <person name="Hashimoto S."/>
            <person name="Yang J."/>
            <person name="Lee Y."/>
            <person name="Matsushima K."/>
            <person name="Sugano S."/>
            <person name="Sakaizumi M."/>
            <person name="Narita T."/>
            <person name="Ohishi K."/>
            <person name="Haga S."/>
            <person name="Ohta F."/>
            <person name="Nomoto H."/>
            <person name="Nogata K."/>
            <person name="Morishita T."/>
            <person name="Endo T."/>
            <person name="Shin-I T."/>
            <person name="Takeda H."/>
            <person name="Morishita S."/>
            <person name="Kohara Y."/>
        </authorList>
    </citation>
    <scope>NUCLEOTIDE SEQUENCE [LARGE SCALE GENOMIC DNA]</scope>
    <source>
        <strain>Hd-rR</strain>
    </source>
</reference>
<feature type="compositionally biased region" description="Pro residues" evidence="8">
    <location>
        <begin position="163"/>
        <end position="172"/>
    </location>
</feature>
<evidence type="ECO:0000256" key="6">
    <source>
        <dbReference type="ARBA" id="ARBA00023273"/>
    </source>
</evidence>
<dbReference type="Ensembl" id="ENSORLT00015033478.1">
    <property type="protein sequence ID" value="ENSORLP00015031199.1"/>
    <property type="gene ID" value="ENSORLG00015015354.1"/>
</dbReference>
<reference evidence="10" key="4">
    <citation type="submission" date="2025-09" db="UniProtKB">
        <authorList>
            <consortium name="Ensembl"/>
        </authorList>
    </citation>
    <scope>IDENTIFICATION</scope>
    <source>
        <strain evidence="10">HSOK</strain>
    </source>
</reference>
<feature type="region of interest" description="Disordered" evidence="8">
    <location>
        <begin position="1"/>
        <end position="139"/>
    </location>
</feature>
<dbReference type="GO" id="GO:0008270">
    <property type="term" value="F:zinc ion binding"/>
    <property type="evidence" value="ECO:0007669"/>
    <property type="project" value="UniProtKB-KW"/>
</dbReference>
<evidence type="ECO:0000313" key="11">
    <source>
        <dbReference type="Proteomes" id="UP000265200"/>
    </source>
</evidence>
<accession>A0A3P9JG25</accession>
<evidence type="ECO:0000256" key="7">
    <source>
        <dbReference type="ARBA" id="ARBA00034101"/>
    </source>
</evidence>
<dbReference type="Pfam" id="PF05715">
    <property type="entry name" value="zf-piccolo"/>
    <property type="match status" value="2"/>
</dbReference>
<feature type="compositionally biased region" description="Polar residues" evidence="8">
    <location>
        <begin position="332"/>
        <end position="348"/>
    </location>
</feature>
<reference evidence="10 11" key="2">
    <citation type="submission" date="2017-04" db="EMBL/GenBank/DDBJ databases">
        <title>CpG methylation of centromeres and impact of large insertions on vertebrate speciation.</title>
        <authorList>
            <person name="Ichikawa K."/>
            <person name="Yoshimura J."/>
            <person name="Morishita S."/>
        </authorList>
    </citation>
    <scope>NUCLEOTIDE SEQUENCE</scope>
    <source>
        <strain evidence="10 11">HSOK</strain>
    </source>
</reference>
<feature type="compositionally biased region" description="Polar residues" evidence="8">
    <location>
        <begin position="152"/>
        <end position="162"/>
    </location>
</feature>
<feature type="region of interest" description="Disordered" evidence="8">
    <location>
        <begin position="280"/>
        <end position="402"/>
    </location>
</feature>
<feature type="compositionally biased region" description="Basic and acidic residues" evidence="8">
    <location>
        <begin position="28"/>
        <end position="39"/>
    </location>
</feature>
<evidence type="ECO:0000256" key="3">
    <source>
        <dbReference type="ARBA" id="ARBA00022771"/>
    </source>
</evidence>
<dbReference type="InterPro" id="IPR008899">
    <property type="entry name" value="Znf_piccolo"/>
</dbReference>
<feature type="domain" description="Zinc finger piccolo-type" evidence="9">
    <location>
        <begin position="473"/>
        <end position="516"/>
    </location>
</feature>
<feature type="region of interest" description="Disordered" evidence="8">
    <location>
        <begin position="152"/>
        <end position="221"/>
    </location>
</feature>
<name>A0A3P9JG25_ORYLA</name>
<dbReference type="InterPro" id="IPR013083">
    <property type="entry name" value="Znf_RING/FYVE/PHD"/>
</dbReference>
<evidence type="ECO:0000256" key="5">
    <source>
        <dbReference type="ARBA" id="ARBA00023018"/>
    </source>
</evidence>
<keyword evidence="3" id="KW-0863">Zinc-finger</keyword>
<keyword evidence="2" id="KW-0677">Repeat</keyword>
<dbReference type="GO" id="GO:0048786">
    <property type="term" value="C:presynaptic active zone"/>
    <property type="evidence" value="ECO:0007669"/>
    <property type="project" value="UniProtKB-SubCell"/>
</dbReference>
<feature type="compositionally biased region" description="Polar residues" evidence="8">
    <location>
        <begin position="294"/>
        <end position="304"/>
    </location>
</feature>
<evidence type="ECO:0000256" key="8">
    <source>
        <dbReference type="SAM" id="MobiDB-lite"/>
    </source>
</evidence>
<keyword evidence="6" id="KW-0966">Cell projection</keyword>
<dbReference type="AlphaFoldDB" id="A0A3P9JG25"/>
<dbReference type="InterPro" id="IPR011011">
    <property type="entry name" value="Znf_FYVE_PHD"/>
</dbReference>
<dbReference type="PANTHER" id="PTHR14113:SF6">
    <property type="entry name" value="PROTEIN PICCOLO"/>
    <property type="match status" value="1"/>
</dbReference>
<evidence type="ECO:0000313" key="10">
    <source>
        <dbReference type="Ensembl" id="ENSORLP00015031199.1"/>
    </source>
</evidence>
<dbReference type="Proteomes" id="UP000265200">
    <property type="component" value="Chromosome 6"/>
</dbReference>
<feature type="compositionally biased region" description="Basic and acidic residues" evidence="8">
    <location>
        <begin position="381"/>
        <end position="402"/>
    </location>
</feature>
<organism evidence="10 11">
    <name type="scientific">Oryzias latipes</name>
    <name type="common">Japanese rice fish</name>
    <name type="synonym">Japanese killifish</name>
    <dbReference type="NCBI Taxonomy" id="8090"/>
    <lineage>
        <taxon>Eukaryota</taxon>
        <taxon>Metazoa</taxon>
        <taxon>Chordata</taxon>
        <taxon>Craniata</taxon>
        <taxon>Vertebrata</taxon>
        <taxon>Euteleostomi</taxon>
        <taxon>Actinopterygii</taxon>
        <taxon>Neopterygii</taxon>
        <taxon>Teleostei</taxon>
        <taxon>Neoteleostei</taxon>
        <taxon>Acanthomorphata</taxon>
        <taxon>Ovalentaria</taxon>
        <taxon>Atherinomorphae</taxon>
        <taxon>Beloniformes</taxon>
        <taxon>Adrianichthyidae</taxon>
        <taxon>Oryziinae</taxon>
        <taxon>Oryzias</taxon>
    </lineage>
</organism>
<keyword evidence="5" id="KW-0770">Synapse</keyword>
<dbReference type="PANTHER" id="PTHR14113">
    <property type="entry name" value="PICCOLO/BASSOON"/>
    <property type="match status" value="1"/>
</dbReference>
<feature type="compositionally biased region" description="Low complexity" evidence="8">
    <location>
        <begin position="189"/>
        <end position="205"/>
    </location>
</feature>
<keyword evidence="1" id="KW-0479">Metal-binding</keyword>